<evidence type="ECO:0000256" key="1">
    <source>
        <dbReference type="SAM" id="MobiDB-lite"/>
    </source>
</evidence>
<reference evidence="2 3" key="1">
    <citation type="journal article" date="2023" name="Plants (Basel)">
        <title>Bridging the Gap: Combining Genomics and Transcriptomics Approaches to Understand Stylosanthes scabra, an Orphan Legume from the Brazilian Caatinga.</title>
        <authorList>
            <person name="Ferreira-Neto J.R.C."/>
            <person name="da Silva M.D."/>
            <person name="Binneck E."/>
            <person name="de Melo N.F."/>
            <person name="da Silva R.H."/>
            <person name="de Melo A.L.T.M."/>
            <person name="Pandolfi V."/>
            <person name="Bustamante F.O."/>
            <person name="Brasileiro-Vidal A.C."/>
            <person name="Benko-Iseppon A.M."/>
        </authorList>
    </citation>
    <scope>NUCLEOTIDE SEQUENCE [LARGE SCALE GENOMIC DNA]</scope>
    <source>
        <tissue evidence="2">Leaves</tissue>
    </source>
</reference>
<dbReference type="EMBL" id="JASCZI010000126">
    <property type="protein sequence ID" value="MED6109081.1"/>
    <property type="molecule type" value="Genomic_DNA"/>
</dbReference>
<keyword evidence="3" id="KW-1185">Reference proteome</keyword>
<dbReference type="Proteomes" id="UP001341840">
    <property type="component" value="Unassembled WGS sequence"/>
</dbReference>
<organism evidence="2 3">
    <name type="scientific">Stylosanthes scabra</name>
    <dbReference type="NCBI Taxonomy" id="79078"/>
    <lineage>
        <taxon>Eukaryota</taxon>
        <taxon>Viridiplantae</taxon>
        <taxon>Streptophyta</taxon>
        <taxon>Embryophyta</taxon>
        <taxon>Tracheophyta</taxon>
        <taxon>Spermatophyta</taxon>
        <taxon>Magnoliopsida</taxon>
        <taxon>eudicotyledons</taxon>
        <taxon>Gunneridae</taxon>
        <taxon>Pentapetalae</taxon>
        <taxon>rosids</taxon>
        <taxon>fabids</taxon>
        <taxon>Fabales</taxon>
        <taxon>Fabaceae</taxon>
        <taxon>Papilionoideae</taxon>
        <taxon>50 kb inversion clade</taxon>
        <taxon>dalbergioids sensu lato</taxon>
        <taxon>Dalbergieae</taxon>
        <taxon>Pterocarpus clade</taxon>
        <taxon>Stylosanthes</taxon>
    </lineage>
</organism>
<comment type="caution">
    <text evidence="2">The sequence shown here is derived from an EMBL/GenBank/DDBJ whole genome shotgun (WGS) entry which is preliminary data.</text>
</comment>
<gene>
    <name evidence="2" type="ORF">PIB30_030294</name>
</gene>
<evidence type="ECO:0000313" key="2">
    <source>
        <dbReference type="EMBL" id="MED6109081.1"/>
    </source>
</evidence>
<proteinExistence type="predicted"/>
<feature type="region of interest" description="Disordered" evidence="1">
    <location>
        <begin position="318"/>
        <end position="399"/>
    </location>
</feature>
<name>A0ABU6QB24_9FABA</name>
<sequence>MGLPTMVWSEEMFKCIAELWGKYVYSDDRTGESLSFSVARFLIDSFEWENINEWVSVTVGERRFDVFVREFTSEVYSRESHPNAAELAYMAADEEMSKTESRVEETPMNNQKPLAEVERDGGVISNEINVVHVSCLEKNDEEINVAIDDHGMRGGDTRQKGVEARRRNSEDCMGIEYENWADGLCAEPDGTLGLDDEVGCKKRQQQQKTVEHNGSAGDLDSSSCLYPPGYGPCTSTTNVHDPRGSADRVQSELVQDQVHIERTDQENLVGTTADQENTKLVSDTLGEAVRNKELCEIGGFSFNNNNINVVLATIGGADKGGTKTQHGKQGSARQEKERSSSMCSSSDVPLATLLGLKSEKKGKGASQTKKQKTPKQGPNLKGRNLSTRLLSAGPKTKTR</sequence>
<accession>A0ABU6QB24</accession>
<evidence type="ECO:0000313" key="3">
    <source>
        <dbReference type="Proteomes" id="UP001341840"/>
    </source>
</evidence>
<protein>
    <submittedName>
        <fullName evidence="2">Uncharacterized protein</fullName>
    </submittedName>
</protein>